<organism evidence="1 2">
    <name type="scientific">Botryobasidium botryosum (strain FD-172 SS1)</name>
    <dbReference type="NCBI Taxonomy" id="930990"/>
    <lineage>
        <taxon>Eukaryota</taxon>
        <taxon>Fungi</taxon>
        <taxon>Dikarya</taxon>
        <taxon>Basidiomycota</taxon>
        <taxon>Agaricomycotina</taxon>
        <taxon>Agaricomycetes</taxon>
        <taxon>Cantharellales</taxon>
        <taxon>Botryobasidiaceae</taxon>
        <taxon>Botryobasidium</taxon>
    </lineage>
</organism>
<dbReference type="Proteomes" id="UP000027195">
    <property type="component" value="Unassembled WGS sequence"/>
</dbReference>
<keyword evidence="2" id="KW-1185">Reference proteome</keyword>
<dbReference type="InterPro" id="IPR012933">
    <property type="entry name" value="HicA_mRNA_interferase"/>
</dbReference>
<proteinExistence type="predicted"/>
<evidence type="ECO:0000313" key="1">
    <source>
        <dbReference type="EMBL" id="KDQ06214.1"/>
    </source>
</evidence>
<dbReference type="EMBL" id="KL198148">
    <property type="protein sequence ID" value="KDQ06214.1"/>
    <property type="molecule type" value="Genomic_DNA"/>
</dbReference>
<dbReference type="AlphaFoldDB" id="A0A067LT07"/>
<dbReference type="InParanoid" id="A0A067LT07"/>
<dbReference type="HOGENOM" id="CLU_2157967_0_0_1"/>
<protein>
    <submittedName>
        <fullName evidence="1">Uncharacterized protein</fullName>
    </submittedName>
</protein>
<dbReference type="GO" id="GO:0003729">
    <property type="term" value="F:mRNA binding"/>
    <property type="evidence" value="ECO:0007669"/>
    <property type="project" value="InterPro"/>
</dbReference>
<gene>
    <name evidence="1" type="ORF">BOTBODRAFT_263838</name>
</gene>
<sequence>MFHRLFGGEEKTSQIRWSDFEKFISQLGFDVVEAEGSSVRFDPPVQNARPITFHRPHPDSTLTPMLIKWCVHDSNDVMVGRTRFSRRNWRAGKNHERQISFLAHGLMEIDA</sequence>
<dbReference type="Pfam" id="PF07927">
    <property type="entry name" value="HicA_toxin"/>
    <property type="match status" value="1"/>
</dbReference>
<dbReference type="OrthoDB" id="2922289at2759"/>
<reference evidence="2" key="1">
    <citation type="journal article" date="2014" name="Proc. Natl. Acad. Sci. U.S.A.">
        <title>Extensive sampling of basidiomycete genomes demonstrates inadequacy of the white-rot/brown-rot paradigm for wood decay fungi.</title>
        <authorList>
            <person name="Riley R."/>
            <person name="Salamov A.A."/>
            <person name="Brown D.W."/>
            <person name="Nagy L.G."/>
            <person name="Floudas D."/>
            <person name="Held B.W."/>
            <person name="Levasseur A."/>
            <person name="Lombard V."/>
            <person name="Morin E."/>
            <person name="Otillar R."/>
            <person name="Lindquist E.A."/>
            <person name="Sun H."/>
            <person name="LaButti K.M."/>
            <person name="Schmutz J."/>
            <person name="Jabbour D."/>
            <person name="Luo H."/>
            <person name="Baker S.E."/>
            <person name="Pisabarro A.G."/>
            <person name="Walton J.D."/>
            <person name="Blanchette R.A."/>
            <person name="Henrissat B."/>
            <person name="Martin F."/>
            <person name="Cullen D."/>
            <person name="Hibbett D.S."/>
            <person name="Grigoriev I.V."/>
        </authorList>
    </citation>
    <scope>NUCLEOTIDE SEQUENCE [LARGE SCALE GENOMIC DNA]</scope>
    <source>
        <strain evidence="2">FD-172 SS1</strain>
    </source>
</reference>
<accession>A0A067LT07</accession>
<evidence type="ECO:0000313" key="2">
    <source>
        <dbReference type="Proteomes" id="UP000027195"/>
    </source>
</evidence>
<dbReference type="STRING" id="930990.A0A067LT07"/>
<name>A0A067LT07_BOTB1</name>